<name>A0A914VM36_9BILA</name>
<feature type="chain" id="PRO_5037273178" evidence="3">
    <location>
        <begin position="18"/>
        <end position="302"/>
    </location>
</feature>
<evidence type="ECO:0000256" key="1">
    <source>
        <dbReference type="SAM" id="MobiDB-lite"/>
    </source>
</evidence>
<evidence type="ECO:0000256" key="3">
    <source>
        <dbReference type="SAM" id="SignalP"/>
    </source>
</evidence>
<evidence type="ECO:0000313" key="4">
    <source>
        <dbReference type="Proteomes" id="UP000887566"/>
    </source>
</evidence>
<organism evidence="4 5">
    <name type="scientific">Plectus sambesii</name>
    <dbReference type="NCBI Taxonomy" id="2011161"/>
    <lineage>
        <taxon>Eukaryota</taxon>
        <taxon>Metazoa</taxon>
        <taxon>Ecdysozoa</taxon>
        <taxon>Nematoda</taxon>
        <taxon>Chromadorea</taxon>
        <taxon>Plectida</taxon>
        <taxon>Plectina</taxon>
        <taxon>Plectoidea</taxon>
        <taxon>Plectidae</taxon>
        <taxon>Plectus</taxon>
    </lineage>
</organism>
<evidence type="ECO:0000313" key="5">
    <source>
        <dbReference type="WBParaSite" id="PSAMB.scaffold2212size24576.g16927.t1"/>
    </source>
</evidence>
<proteinExistence type="predicted"/>
<protein>
    <submittedName>
        <fullName evidence="5">CX domain-containing protein</fullName>
    </submittedName>
</protein>
<keyword evidence="4" id="KW-1185">Reference proteome</keyword>
<dbReference type="WBParaSite" id="PSAMB.scaffold2212size24576.g16927.t1">
    <property type="protein sequence ID" value="PSAMB.scaffold2212size24576.g16927.t1"/>
    <property type="gene ID" value="PSAMB.scaffold2212size24576.g16927"/>
</dbReference>
<feature type="region of interest" description="Disordered" evidence="1">
    <location>
        <begin position="194"/>
        <end position="224"/>
    </location>
</feature>
<sequence>MLLLIAFVCSLAAGTKRVPPRSDGRSDSLVFQEVLNYTVKVAVNDQSGHTFYYFNPNASYFNGSSVAFDSCICSQWINAATTDFLKTAAAPLVGLNETTDRLQIYWDCCMSELSCCPLACCKEEAVLYFPMFNLEEKSDNNSTSSPDGSQYSQYKEPHRSTIEKVAVGVFLLVLIVPLYLIIRCLYWECIRKGKDSGAQPRPVIVEPQSQGSNTPQPPLTPRLPTVTIEGRSNNMLEMQPTVHLQPPSPTFSTSNNRAVALNESLSSMESTPTRFQKELQANEPDRKTEQKTGLERFANDHV</sequence>
<dbReference type="Proteomes" id="UP000887566">
    <property type="component" value="Unplaced"/>
</dbReference>
<accession>A0A914VM36</accession>
<keyword evidence="3" id="KW-0732">Signal</keyword>
<feature type="transmembrane region" description="Helical" evidence="2">
    <location>
        <begin position="165"/>
        <end position="186"/>
    </location>
</feature>
<feature type="region of interest" description="Disordered" evidence="1">
    <location>
        <begin position="264"/>
        <end position="302"/>
    </location>
</feature>
<keyword evidence="2" id="KW-0812">Transmembrane</keyword>
<evidence type="ECO:0000256" key="2">
    <source>
        <dbReference type="SAM" id="Phobius"/>
    </source>
</evidence>
<keyword evidence="2" id="KW-0472">Membrane</keyword>
<feature type="compositionally biased region" description="Polar residues" evidence="1">
    <location>
        <begin position="264"/>
        <end position="274"/>
    </location>
</feature>
<dbReference type="AlphaFoldDB" id="A0A914VM36"/>
<feature type="signal peptide" evidence="3">
    <location>
        <begin position="1"/>
        <end position="17"/>
    </location>
</feature>
<reference evidence="5" key="1">
    <citation type="submission" date="2022-11" db="UniProtKB">
        <authorList>
            <consortium name="WormBaseParasite"/>
        </authorList>
    </citation>
    <scope>IDENTIFICATION</scope>
</reference>
<keyword evidence="2" id="KW-1133">Transmembrane helix</keyword>
<feature type="compositionally biased region" description="Basic and acidic residues" evidence="1">
    <location>
        <begin position="283"/>
        <end position="302"/>
    </location>
</feature>